<evidence type="ECO:0000256" key="2">
    <source>
        <dbReference type="ARBA" id="ARBA00022771"/>
    </source>
</evidence>
<reference evidence="6 7" key="2">
    <citation type="submission" date="2018-11" db="EMBL/GenBank/DDBJ databases">
        <authorList>
            <consortium name="Pathogen Informatics"/>
        </authorList>
    </citation>
    <scope>NUCLEOTIDE SEQUENCE [LARGE SCALE GENOMIC DNA]</scope>
</reference>
<evidence type="ECO:0000256" key="4">
    <source>
        <dbReference type="PROSITE-ProRule" id="PRU00601"/>
    </source>
</evidence>
<dbReference type="InterPro" id="IPR008913">
    <property type="entry name" value="Znf_CHY"/>
</dbReference>
<evidence type="ECO:0000256" key="1">
    <source>
        <dbReference type="ARBA" id="ARBA00022723"/>
    </source>
</evidence>
<evidence type="ECO:0000313" key="7">
    <source>
        <dbReference type="Proteomes" id="UP000276776"/>
    </source>
</evidence>
<name>A0A0N5CSF9_THECL</name>
<dbReference type="PROSITE" id="PS51266">
    <property type="entry name" value="ZF_CHY"/>
    <property type="match status" value="1"/>
</dbReference>
<keyword evidence="7" id="KW-1185">Reference proteome</keyword>
<dbReference type="AlphaFoldDB" id="A0A0N5CSF9"/>
<keyword evidence="2 4" id="KW-0863">Zinc-finger</keyword>
<dbReference type="Pfam" id="PF05495">
    <property type="entry name" value="zf-CHY"/>
    <property type="match status" value="1"/>
</dbReference>
<evidence type="ECO:0000259" key="5">
    <source>
        <dbReference type="PROSITE" id="PS51266"/>
    </source>
</evidence>
<evidence type="ECO:0000313" key="6">
    <source>
        <dbReference type="EMBL" id="VDM99490.1"/>
    </source>
</evidence>
<accession>A0A0N5CSF9</accession>
<gene>
    <name evidence="6" type="ORF">TCLT_LOCUS3160</name>
</gene>
<dbReference type="STRING" id="103827.A0A0N5CSF9"/>
<proteinExistence type="predicted"/>
<dbReference type="Proteomes" id="UP000276776">
    <property type="component" value="Unassembled WGS sequence"/>
</dbReference>
<dbReference type="SUPFAM" id="SSF161219">
    <property type="entry name" value="CHY zinc finger-like"/>
    <property type="match status" value="1"/>
</dbReference>
<dbReference type="InterPro" id="IPR037274">
    <property type="entry name" value="Znf_CHY_sf"/>
</dbReference>
<dbReference type="OMA" id="HCHEENE"/>
<dbReference type="WBParaSite" id="TCLT_0000316001-mRNA-1">
    <property type="protein sequence ID" value="TCLT_0000316001-mRNA-1"/>
    <property type="gene ID" value="TCLT_0000316001"/>
</dbReference>
<evidence type="ECO:0000313" key="8">
    <source>
        <dbReference type="WBParaSite" id="TCLT_0000316001-mRNA-1"/>
    </source>
</evidence>
<sequence length="125" mass="14570">MIYQIIKYFSQQKKSKPNHAVTVVEGQPLPENGTCRHYKKSYRWFRFACCGKLYPCDLCHKDAEKDHETKLANRIVCGFCSKEQPFQKTKPCINCKENVTHRKSRFWEGGKGCRDGTVMSRQCLS</sequence>
<keyword evidence="1" id="KW-0479">Metal-binding</keyword>
<dbReference type="GO" id="GO:0008270">
    <property type="term" value="F:zinc ion binding"/>
    <property type="evidence" value="ECO:0007669"/>
    <property type="project" value="UniProtKB-KW"/>
</dbReference>
<protein>
    <submittedName>
        <fullName evidence="8">CHY-type domain-containing protein</fullName>
    </submittedName>
</protein>
<organism evidence="8">
    <name type="scientific">Thelazia callipaeda</name>
    <name type="common">Oriental eyeworm</name>
    <name type="synonym">Parasitic nematode</name>
    <dbReference type="NCBI Taxonomy" id="103827"/>
    <lineage>
        <taxon>Eukaryota</taxon>
        <taxon>Metazoa</taxon>
        <taxon>Ecdysozoa</taxon>
        <taxon>Nematoda</taxon>
        <taxon>Chromadorea</taxon>
        <taxon>Rhabditida</taxon>
        <taxon>Spirurina</taxon>
        <taxon>Spiruromorpha</taxon>
        <taxon>Thelazioidea</taxon>
        <taxon>Thelaziidae</taxon>
        <taxon>Thelazia</taxon>
    </lineage>
</organism>
<feature type="domain" description="CHY-type" evidence="5">
    <location>
        <begin position="28"/>
        <end position="97"/>
    </location>
</feature>
<reference evidence="8" key="1">
    <citation type="submission" date="2017-02" db="UniProtKB">
        <authorList>
            <consortium name="WormBaseParasite"/>
        </authorList>
    </citation>
    <scope>IDENTIFICATION</scope>
</reference>
<evidence type="ECO:0000256" key="3">
    <source>
        <dbReference type="ARBA" id="ARBA00022833"/>
    </source>
</evidence>
<keyword evidence="3" id="KW-0862">Zinc</keyword>
<dbReference type="EMBL" id="UYYF01001068">
    <property type="protein sequence ID" value="VDM99490.1"/>
    <property type="molecule type" value="Genomic_DNA"/>
</dbReference>
<dbReference type="OrthoDB" id="411372at2759"/>